<organism evidence="6 7">
    <name type="scientific">Thiothrix nivea (strain ATCC 35100 / DSM 5205 / JP2)</name>
    <dbReference type="NCBI Taxonomy" id="870187"/>
    <lineage>
        <taxon>Bacteria</taxon>
        <taxon>Pseudomonadati</taxon>
        <taxon>Pseudomonadota</taxon>
        <taxon>Gammaproteobacteria</taxon>
        <taxon>Thiotrichales</taxon>
        <taxon>Thiotrichaceae</taxon>
        <taxon>Thiothrix</taxon>
    </lineage>
</organism>
<dbReference type="GO" id="GO:0000160">
    <property type="term" value="P:phosphorelay signal transduction system"/>
    <property type="evidence" value="ECO:0007669"/>
    <property type="project" value="InterPro"/>
</dbReference>
<evidence type="ECO:0000259" key="5">
    <source>
        <dbReference type="PROSITE" id="PS50110"/>
    </source>
</evidence>
<feature type="modified residue" description="4-aspartylphosphate" evidence="3">
    <location>
        <position position="53"/>
    </location>
</feature>
<feature type="domain" description="Response regulatory" evidence="5">
    <location>
        <begin position="2"/>
        <end position="118"/>
    </location>
</feature>
<evidence type="ECO:0000256" key="2">
    <source>
        <dbReference type="ARBA" id="ARBA00023125"/>
    </source>
</evidence>
<dbReference type="OrthoDB" id="9796655at2"/>
<dbReference type="PRINTS" id="PR00038">
    <property type="entry name" value="HTHLUXR"/>
</dbReference>
<evidence type="ECO:0000256" key="3">
    <source>
        <dbReference type="PROSITE-ProRule" id="PRU00169"/>
    </source>
</evidence>
<dbReference type="SMART" id="SM00448">
    <property type="entry name" value="REC"/>
    <property type="match status" value="1"/>
</dbReference>
<dbReference type="AlphaFoldDB" id="A0A656HH55"/>
<dbReference type="Pfam" id="PF00072">
    <property type="entry name" value="Response_reg"/>
    <property type="match status" value="1"/>
</dbReference>
<dbReference type="CDD" id="cd06170">
    <property type="entry name" value="LuxR_C_like"/>
    <property type="match status" value="1"/>
</dbReference>
<dbReference type="PANTHER" id="PTHR45566:SF1">
    <property type="entry name" value="HTH-TYPE TRANSCRIPTIONAL REGULATOR YHJB-RELATED"/>
    <property type="match status" value="1"/>
</dbReference>
<dbReference type="SUPFAM" id="SSF46894">
    <property type="entry name" value="C-terminal effector domain of the bipartite response regulators"/>
    <property type="match status" value="1"/>
</dbReference>
<dbReference type="Gene3D" id="3.40.50.2300">
    <property type="match status" value="1"/>
</dbReference>
<dbReference type="RefSeq" id="WP_002709270.1">
    <property type="nucleotide sequence ID" value="NZ_JH651384.1"/>
</dbReference>
<dbReference type="InterPro" id="IPR016032">
    <property type="entry name" value="Sig_transdc_resp-reg_C-effctor"/>
</dbReference>
<dbReference type="PROSITE" id="PS50110">
    <property type="entry name" value="RESPONSE_REGULATORY"/>
    <property type="match status" value="1"/>
</dbReference>
<protein>
    <submittedName>
        <fullName evidence="6">Two component transcriptional regulator, LuxR family</fullName>
    </submittedName>
</protein>
<dbReference type="EMBL" id="JH651384">
    <property type="protein sequence ID" value="EIJ35364.1"/>
    <property type="molecule type" value="Genomic_DNA"/>
</dbReference>
<dbReference type="Gene3D" id="1.10.10.10">
    <property type="entry name" value="Winged helix-like DNA-binding domain superfamily/Winged helix DNA-binding domain"/>
    <property type="match status" value="1"/>
</dbReference>
<dbReference type="SUPFAM" id="SSF52172">
    <property type="entry name" value="CheY-like"/>
    <property type="match status" value="1"/>
</dbReference>
<evidence type="ECO:0000259" key="4">
    <source>
        <dbReference type="PROSITE" id="PS50043"/>
    </source>
</evidence>
<dbReference type="GO" id="GO:0003677">
    <property type="term" value="F:DNA binding"/>
    <property type="evidence" value="ECO:0007669"/>
    <property type="project" value="UniProtKB-KW"/>
</dbReference>
<reference evidence="7" key="1">
    <citation type="journal article" date="2011" name="Stand. Genomic Sci.">
        <title>Genome sequence of the filamentous, gliding Thiothrix nivea neotype strain (JP2(T)).</title>
        <authorList>
            <person name="Lapidus A."/>
            <person name="Nolan M."/>
            <person name="Lucas S."/>
            <person name="Glavina Del Rio T."/>
            <person name="Tice H."/>
            <person name="Cheng J.F."/>
            <person name="Tapia R."/>
            <person name="Han C."/>
            <person name="Goodwin L."/>
            <person name="Pitluck S."/>
            <person name="Liolios K."/>
            <person name="Pagani I."/>
            <person name="Ivanova N."/>
            <person name="Huntemann M."/>
            <person name="Mavromatis K."/>
            <person name="Mikhailova N."/>
            <person name="Pati A."/>
            <person name="Chen A."/>
            <person name="Palaniappan K."/>
            <person name="Land M."/>
            <person name="Brambilla E.M."/>
            <person name="Rohde M."/>
            <person name="Abt B."/>
            <person name="Verbarg S."/>
            <person name="Goker M."/>
            <person name="Bristow J."/>
            <person name="Eisen J.A."/>
            <person name="Markowitz V."/>
            <person name="Hugenholtz P."/>
            <person name="Kyrpides N.C."/>
            <person name="Klenk H.P."/>
            <person name="Woyke T."/>
        </authorList>
    </citation>
    <scope>NUCLEOTIDE SEQUENCE [LARGE SCALE GENOMIC DNA]</scope>
    <source>
        <strain evidence="7">ATCC 35100 / DSM 5205 / JP2</strain>
    </source>
</reference>
<dbReference type="InterPro" id="IPR058245">
    <property type="entry name" value="NreC/VraR/RcsB-like_REC"/>
</dbReference>
<dbReference type="SMART" id="SM00421">
    <property type="entry name" value="HTH_LUXR"/>
    <property type="match status" value="1"/>
</dbReference>
<dbReference type="Pfam" id="PF00196">
    <property type="entry name" value="GerE"/>
    <property type="match status" value="1"/>
</dbReference>
<keyword evidence="7" id="KW-1185">Reference proteome</keyword>
<gene>
    <name evidence="6" type="ORF">Thini_2827</name>
</gene>
<dbReference type="InterPro" id="IPR001789">
    <property type="entry name" value="Sig_transdc_resp-reg_receiver"/>
</dbReference>
<feature type="domain" description="HTH luxR-type" evidence="4">
    <location>
        <begin position="146"/>
        <end position="211"/>
    </location>
</feature>
<dbReference type="Proteomes" id="UP000005317">
    <property type="component" value="Unassembled WGS sequence"/>
</dbReference>
<evidence type="ECO:0000313" key="7">
    <source>
        <dbReference type="Proteomes" id="UP000005317"/>
    </source>
</evidence>
<evidence type="ECO:0000313" key="6">
    <source>
        <dbReference type="EMBL" id="EIJ35364.1"/>
    </source>
</evidence>
<proteinExistence type="predicted"/>
<keyword evidence="1 3" id="KW-0597">Phosphoprotein</keyword>
<name>A0A656HH55_THINJ</name>
<dbReference type="InterPro" id="IPR036388">
    <property type="entry name" value="WH-like_DNA-bd_sf"/>
</dbReference>
<dbReference type="GO" id="GO:0006355">
    <property type="term" value="P:regulation of DNA-templated transcription"/>
    <property type="evidence" value="ECO:0007669"/>
    <property type="project" value="InterPro"/>
</dbReference>
<dbReference type="InterPro" id="IPR051015">
    <property type="entry name" value="EvgA-like"/>
</dbReference>
<keyword evidence="2" id="KW-0238">DNA-binding</keyword>
<evidence type="ECO:0000256" key="1">
    <source>
        <dbReference type="ARBA" id="ARBA00022553"/>
    </source>
</evidence>
<accession>A0A656HH55</accession>
<dbReference type="InterPro" id="IPR000792">
    <property type="entry name" value="Tscrpt_reg_LuxR_C"/>
</dbReference>
<dbReference type="CDD" id="cd17535">
    <property type="entry name" value="REC_NarL-like"/>
    <property type="match status" value="1"/>
</dbReference>
<dbReference type="InterPro" id="IPR011006">
    <property type="entry name" value="CheY-like_superfamily"/>
</dbReference>
<dbReference type="PROSITE" id="PS50043">
    <property type="entry name" value="HTH_LUXR_2"/>
    <property type="match status" value="1"/>
</dbReference>
<sequence>MHILILDDHPLFAEALKQVVQRLGGNTVIHAVETASRAMDYIEARNYDLIMVDLHLPGLDGFGFMRLLKSRFILAPVVVVSATQEVEDIRRALKQGAMGFIPKAADAKSILAGIHAVLQGQIYLPEEWRHALNEQQTGTDPKSQEALLAKLDISPRQFSILQQIEAGLSNKEIARKLFISESTVKTHVSNLMAALAVPNRTACIMEAQRLGLL</sequence>
<dbReference type="PANTHER" id="PTHR45566">
    <property type="entry name" value="HTH-TYPE TRANSCRIPTIONAL REGULATOR YHJB-RELATED"/>
    <property type="match status" value="1"/>
</dbReference>